<name>A0ABD2LV95_9BILA</name>
<feature type="compositionally biased region" description="Gly residues" evidence="1">
    <location>
        <begin position="370"/>
        <end position="383"/>
    </location>
</feature>
<feature type="domain" description="Ground-like" evidence="2">
    <location>
        <begin position="586"/>
        <end position="657"/>
    </location>
</feature>
<proteinExistence type="predicted"/>
<evidence type="ECO:0000259" key="2">
    <source>
        <dbReference type="Pfam" id="PF04155"/>
    </source>
</evidence>
<protein>
    <recommendedName>
        <fullName evidence="2">Ground-like domain-containing protein</fullName>
    </recommendedName>
</protein>
<feature type="region of interest" description="Disordered" evidence="1">
    <location>
        <begin position="259"/>
        <end position="383"/>
    </location>
</feature>
<dbReference type="Pfam" id="PF04155">
    <property type="entry name" value="Ground-like"/>
    <property type="match status" value="1"/>
</dbReference>
<feature type="compositionally biased region" description="Polar residues" evidence="1">
    <location>
        <begin position="316"/>
        <end position="339"/>
    </location>
</feature>
<evidence type="ECO:0000256" key="1">
    <source>
        <dbReference type="SAM" id="MobiDB-lite"/>
    </source>
</evidence>
<sequence length="660" mass="66290">MAILPPFSFSSSSLFHLSILFFFFFFVLIRIRPSTAFFFGSGGGCSCPVCPPPPPLQSNCGCCNTNGNGGGFSGGCGGAGNGGCANGIGNCGTNCGSNGCAGGSGGGGACDGTTAGGCGFAAPNFGCSGGNCGGTNGAETAQTGGGAVPCVGQSSSPCPTQQNCGSANCAPNSAGCSVQPNGGNCAMPTAECDGSGSAAEGNGCQPQQTAQAGNCGGPCPPPSSALPSPPASLSNCQPIQICAPSHSCQPICAPASAPASVHPSPGAGGTYANGPAHPPPNLPPMMPPFAPEPSVGGSPYESNSINNFASEPHPAESQQNVGGSVDPSSFTTQQQPQIGPQSVAPLPVQPPQPAESDNQSDRDRESAADGIGGGYRDTGLNNGGKEGGLSLLSSKLIKIGGQTTTTTPKSTTMDWDFYEERLPDLADYETATNIASGGASVGTKSTVKAFVPTTTTTTTTTTTRGTVGTSTTTGPTAAASFYTLSRTDSQRTATPIVWATPQGIGTTTEKPTGEKPTTPGANGGTKTEKPNRTEEEKNDLLSDDYSENSFKKVHASVQNRNGQNRTPFGPAPSPNAPAAVPAAEEDPKCSSETLRAIMQENIVLSPTISKQLIFSAGRLAFGQSIDVICSKNKFSYTVVSSKVFCEASNGPVTCFAFLQP</sequence>
<evidence type="ECO:0000313" key="4">
    <source>
        <dbReference type="Proteomes" id="UP001620626"/>
    </source>
</evidence>
<feature type="compositionally biased region" description="Low complexity" evidence="1">
    <location>
        <begin position="505"/>
        <end position="520"/>
    </location>
</feature>
<accession>A0ABD2LV95</accession>
<dbReference type="InterPro" id="IPR007284">
    <property type="entry name" value="Ground-like_dom"/>
</dbReference>
<reference evidence="3 4" key="1">
    <citation type="submission" date="2024-10" db="EMBL/GenBank/DDBJ databases">
        <authorList>
            <person name="Kim D."/>
        </authorList>
    </citation>
    <scope>NUCLEOTIDE SEQUENCE [LARGE SCALE GENOMIC DNA]</scope>
    <source>
        <strain evidence="3">BH-2024</strain>
    </source>
</reference>
<dbReference type="EMBL" id="JBICBT010000258">
    <property type="protein sequence ID" value="KAL3119165.1"/>
    <property type="molecule type" value="Genomic_DNA"/>
</dbReference>
<feature type="compositionally biased region" description="Basic and acidic residues" evidence="1">
    <location>
        <begin position="526"/>
        <end position="540"/>
    </location>
</feature>
<keyword evidence="4" id="KW-1185">Reference proteome</keyword>
<dbReference type="Proteomes" id="UP001620626">
    <property type="component" value="Unassembled WGS sequence"/>
</dbReference>
<dbReference type="AlphaFoldDB" id="A0ABD2LV95"/>
<feature type="compositionally biased region" description="Polar residues" evidence="1">
    <location>
        <begin position="300"/>
        <end position="309"/>
    </location>
</feature>
<comment type="caution">
    <text evidence="3">The sequence shown here is derived from an EMBL/GenBank/DDBJ whole genome shotgun (WGS) entry which is preliminary data.</text>
</comment>
<organism evidence="3 4">
    <name type="scientific">Heterodera trifolii</name>
    <dbReference type="NCBI Taxonomy" id="157864"/>
    <lineage>
        <taxon>Eukaryota</taxon>
        <taxon>Metazoa</taxon>
        <taxon>Ecdysozoa</taxon>
        <taxon>Nematoda</taxon>
        <taxon>Chromadorea</taxon>
        <taxon>Rhabditida</taxon>
        <taxon>Tylenchina</taxon>
        <taxon>Tylenchomorpha</taxon>
        <taxon>Tylenchoidea</taxon>
        <taxon>Heteroderidae</taxon>
        <taxon>Heteroderinae</taxon>
        <taxon>Heterodera</taxon>
    </lineage>
</organism>
<feature type="region of interest" description="Disordered" evidence="1">
    <location>
        <begin position="559"/>
        <end position="584"/>
    </location>
</feature>
<feature type="compositionally biased region" description="Pro residues" evidence="1">
    <location>
        <begin position="276"/>
        <end position="291"/>
    </location>
</feature>
<gene>
    <name evidence="3" type="ORF">niasHT_003948</name>
</gene>
<feature type="region of interest" description="Disordered" evidence="1">
    <location>
        <begin position="501"/>
        <end position="546"/>
    </location>
</feature>
<evidence type="ECO:0000313" key="3">
    <source>
        <dbReference type="EMBL" id="KAL3119165.1"/>
    </source>
</evidence>